<sequence>MATELLSSQPPWQPLHQLSAALLFLILPLVYYLLLSRGGSNGGEARGGKGASAAPGPFPPGPPKQLPVLGNLLQVGSRPHRYFQAIARRYGPVVQVQLGSVRTVVVQSPEAAKDVLRTNDVHCCSRPSSPGKSKLKN</sequence>
<feature type="compositionally biased region" description="Pro residues" evidence="4">
    <location>
        <begin position="56"/>
        <end position="65"/>
    </location>
</feature>
<dbReference type="OrthoDB" id="687480at2759"/>
<gene>
    <name evidence="6" type="ORF">E2562_033591</name>
</gene>
<keyword evidence="5" id="KW-0812">Transmembrane</keyword>
<comment type="similarity">
    <text evidence="1">Belongs to the cytochrome P450 family.</text>
</comment>
<dbReference type="InterPro" id="IPR036396">
    <property type="entry name" value="Cyt_P450_sf"/>
</dbReference>
<dbReference type="GO" id="GO:0016705">
    <property type="term" value="F:oxidoreductase activity, acting on paired donors, with incorporation or reduction of molecular oxygen"/>
    <property type="evidence" value="ECO:0007669"/>
    <property type="project" value="InterPro"/>
</dbReference>
<name>A0A6G1DA35_9ORYZ</name>
<dbReference type="Pfam" id="PF00067">
    <property type="entry name" value="p450"/>
    <property type="match status" value="1"/>
</dbReference>
<keyword evidence="5" id="KW-0472">Membrane</keyword>
<dbReference type="PANTHER" id="PTHR47955">
    <property type="entry name" value="CYTOCHROME P450 FAMILY 71 PROTEIN"/>
    <property type="match status" value="1"/>
</dbReference>
<accession>A0A6G1DA35</accession>
<dbReference type="InterPro" id="IPR001128">
    <property type="entry name" value="Cyt_P450"/>
</dbReference>
<evidence type="ECO:0000313" key="6">
    <source>
        <dbReference type="EMBL" id="KAF0909276.1"/>
    </source>
</evidence>
<dbReference type="AlphaFoldDB" id="A0A6G1DA35"/>
<evidence type="ECO:0000256" key="4">
    <source>
        <dbReference type="SAM" id="MobiDB-lite"/>
    </source>
</evidence>
<evidence type="ECO:0000256" key="1">
    <source>
        <dbReference type="ARBA" id="ARBA00010617"/>
    </source>
</evidence>
<evidence type="ECO:0008006" key="8">
    <source>
        <dbReference type="Google" id="ProtNLM"/>
    </source>
</evidence>
<evidence type="ECO:0000256" key="2">
    <source>
        <dbReference type="ARBA" id="ARBA00022723"/>
    </source>
</evidence>
<dbReference type="PANTHER" id="PTHR47955:SF11">
    <property type="entry name" value="4-HYDROXYPHENYLACETALDEHYDE OXIME MONOOXYGENASE"/>
    <property type="match status" value="1"/>
</dbReference>
<dbReference type="Proteomes" id="UP000479710">
    <property type="component" value="Unassembled WGS sequence"/>
</dbReference>
<dbReference type="SUPFAM" id="SSF48264">
    <property type="entry name" value="Cytochrome P450"/>
    <property type="match status" value="1"/>
</dbReference>
<protein>
    <recommendedName>
        <fullName evidence="8">Cytochrome P450</fullName>
    </recommendedName>
</protein>
<feature type="compositionally biased region" description="Gly residues" evidence="4">
    <location>
        <begin position="41"/>
        <end position="50"/>
    </location>
</feature>
<keyword evidence="7" id="KW-1185">Reference proteome</keyword>
<evidence type="ECO:0000256" key="3">
    <source>
        <dbReference type="ARBA" id="ARBA00023004"/>
    </source>
</evidence>
<evidence type="ECO:0000313" key="7">
    <source>
        <dbReference type="Proteomes" id="UP000479710"/>
    </source>
</evidence>
<dbReference type="GO" id="GO:0020037">
    <property type="term" value="F:heme binding"/>
    <property type="evidence" value="ECO:0007669"/>
    <property type="project" value="InterPro"/>
</dbReference>
<dbReference type="Gene3D" id="1.10.630.10">
    <property type="entry name" value="Cytochrome P450"/>
    <property type="match status" value="1"/>
</dbReference>
<evidence type="ECO:0000256" key="5">
    <source>
        <dbReference type="SAM" id="Phobius"/>
    </source>
</evidence>
<dbReference type="GO" id="GO:0004497">
    <property type="term" value="F:monooxygenase activity"/>
    <property type="evidence" value="ECO:0007669"/>
    <property type="project" value="InterPro"/>
</dbReference>
<proteinExistence type="inferred from homology"/>
<reference evidence="6 7" key="1">
    <citation type="submission" date="2019-11" db="EMBL/GenBank/DDBJ databases">
        <title>Whole genome sequence of Oryza granulata.</title>
        <authorList>
            <person name="Li W."/>
        </authorList>
    </citation>
    <scope>NUCLEOTIDE SEQUENCE [LARGE SCALE GENOMIC DNA]</scope>
    <source>
        <strain evidence="7">cv. Menghai</strain>
        <tissue evidence="6">Leaf</tissue>
    </source>
</reference>
<keyword evidence="3" id="KW-0408">Iron</keyword>
<feature type="transmembrane region" description="Helical" evidence="5">
    <location>
        <begin position="15"/>
        <end position="34"/>
    </location>
</feature>
<keyword evidence="5" id="KW-1133">Transmembrane helix</keyword>
<organism evidence="6 7">
    <name type="scientific">Oryza meyeriana var. granulata</name>
    <dbReference type="NCBI Taxonomy" id="110450"/>
    <lineage>
        <taxon>Eukaryota</taxon>
        <taxon>Viridiplantae</taxon>
        <taxon>Streptophyta</taxon>
        <taxon>Embryophyta</taxon>
        <taxon>Tracheophyta</taxon>
        <taxon>Spermatophyta</taxon>
        <taxon>Magnoliopsida</taxon>
        <taxon>Liliopsida</taxon>
        <taxon>Poales</taxon>
        <taxon>Poaceae</taxon>
        <taxon>BOP clade</taxon>
        <taxon>Oryzoideae</taxon>
        <taxon>Oryzeae</taxon>
        <taxon>Oryzinae</taxon>
        <taxon>Oryza</taxon>
        <taxon>Oryza meyeriana</taxon>
    </lineage>
</organism>
<feature type="region of interest" description="Disordered" evidence="4">
    <location>
        <begin position="41"/>
        <end position="65"/>
    </location>
</feature>
<dbReference type="GO" id="GO:0005506">
    <property type="term" value="F:iron ion binding"/>
    <property type="evidence" value="ECO:0007669"/>
    <property type="project" value="InterPro"/>
</dbReference>
<comment type="caution">
    <text evidence="6">The sequence shown here is derived from an EMBL/GenBank/DDBJ whole genome shotgun (WGS) entry which is preliminary data.</text>
</comment>
<dbReference type="EMBL" id="SPHZ02000007">
    <property type="protein sequence ID" value="KAF0909276.1"/>
    <property type="molecule type" value="Genomic_DNA"/>
</dbReference>
<keyword evidence="2" id="KW-0479">Metal-binding</keyword>